<dbReference type="Pfam" id="PF02770">
    <property type="entry name" value="Acyl-CoA_dh_M"/>
    <property type="match status" value="1"/>
</dbReference>
<dbReference type="SUPFAM" id="SSF47203">
    <property type="entry name" value="Acyl-CoA dehydrogenase C-terminal domain-like"/>
    <property type="match status" value="1"/>
</dbReference>
<gene>
    <name evidence="10" type="ordered locus">Mjls_1723</name>
</gene>
<dbReference type="SUPFAM" id="SSF56645">
    <property type="entry name" value="Acyl-CoA dehydrogenase NM domain-like"/>
    <property type="match status" value="1"/>
</dbReference>
<reference evidence="10" key="1">
    <citation type="submission" date="2007-02" db="EMBL/GenBank/DDBJ databases">
        <title>Complete sequence of Mycobacterium sp. JLS.</title>
        <authorList>
            <consortium name="US DOE Joint Genome Institute"/>
            <person name="Copeland A."/>
            <person name="Lucas S."/>
            <person name="Lapidus A."/>
            <person name="Barry K."/>
            <person name="Detter J.C."/>
            <person name="Glavina del Rio T."/>
            <person name="Hammon N."/>
            <person name="Israni S."/>
            <person name="Dalin E."/>
            <person name="Tice H."/>
            <person name="Pitluck S."/>
            <person name="Chain P."/>
            <person name="Malfatti S."/>
            <person name="Shin M."/>
            <person name="Vergez L."/>
            <person name="Schmutz J."/>
            <person name="Larimer F."/>
            <person name="Land M."/>
            <person name="Hauser L."/>
            <person name="Kyrpides N."/>
            <person name="Mikhailova N."/>
            <person name="Miller C.D."/>
            <person name="Anderson A.J."/>
            <person name="Sims R.C."/>
            <person name="Richardson P."/>
        </authorList>
    </citation>
    <scope>NUCLEOTIDE SEQUENCE [LARGE SCALE GENOMIC DNA]</scope>
    <source>
        <strain evidence="10">JLS</strain>
    </source>
</reference>
<evidence type="ECO:0000313" key="10">
    <source>
        <dbReference type="EMBL" id="ABN97513.1"/>
    </source>
</evidence>
<evidence type="ECO:0000256" key="5">
    <source>
        <dbReference type="ARBA" id="ARBA00023002"/>
    </source>
</evidence>
<dbReference type="Gene3D" id="2.40.110.10">
    <property type="entry name" value="Butyryl-CoA Dehydrogenase, subunit A, domain 2"/>
    <property type="match status" value="1"/>
</dbReference>
<dbReference type="CDD" id="cd00567">
    <property type="entry name" value="ACAD"/>
    <property type="match status" value="1"/>
</dbReference>
<keyword evidence="4 6" id="KW-0274">FAD</keyword>
<dbReference type="InterPro" id="IPR013786">
    <property type="entry name" value="AcylCoA_DH/ox_N"/>
</dbReference>
<dbReference type="GO" id="GO:0050660">
    <property type="term" value="F:flavin adenine dinucleotide binding"/>
    <property type="evidence" value="ECO:0007669"/>
    <property type="project" value="InterPro"/>
</dbReference>
<dbReference type="Pfam" id="PF02771">
    <property type="entry name" value="Acyl-CoA_dh_N"/>
    <property type="match status" value="1"/>
</dbReference>
<dbReference type="PANTHER" id="PTHR43884">
    <property type="entry name" value="ACYL-COA DEHYDROGENASE"/>
    <property type="match status" value="1"/>
</dbReference>
<dbReference type="AlphaFoldDB" id="A0A5Q5CE65"/>
<evidence type="ECO:0000259" key="9">
    <source>
        <dbReference type="Pfam" id="PF02771"/>
    </source>
</evidence>
<dbReference type="Pfam" id="PF00441">
    <property type="entry name" value="Acyl-CoA_dh_1"/>
    <property type="match status" value="1"/>
</dbReference>
<comment type="similarity">
    <text evidence="2 6">Belongs to the acyl-CoA dehydrogenase family.</text>
</comment>
<dbReference type="InterPro" id="IPR046373">
    <property type="entry name" value="Acyl-CoA_Oxase/DH_mid-dom_sf"/>
</dbReference>
<accession>A0A5Q5CE65</accession>
<evidence type="ECO:0000256" key="2">
    <source>
        <dbReference type="ARBA" id="ARBA00009347"/>
    </source>
</evidence>
<evidence type="ECO:0000256" key="1">
    <source>
        <dbReference type="ARBA" id="ARBA00001974"/>
    </source>
</evidence>
<feature type="domain" description="Acyl-CoA oxidase/dehydrogenase middle" evidence="8">
    <location>
        <begin position="122"/>
        <end position="216"/>
    </location>
</feature>
<comment type="cofactor">
    <cofactor evidence="1 6">
        <name>FAD</name>
        <dbReference type="ChEBI" id="CHEBI:57692"/>
    </cofactor>
</comment>
<keyword evidence="3 6" id="KW-0285">Flavoprotein</keyword>
<evidence type="ECO:0000256" key="4">
    <source>
        <dbReference type="ARBA" id="ARBA00022827"/>
    </source>
</evidence>
<feature type="domain" description="Acyl-CoA dehydrogenase/oxidase N-terminal" evidence="9">
    <location>
        <begin position="6"/>
        <end position="117"/>
    </location>
</feature>
<keyword evidence="5 6" id="KW-0560">Oxidoreductase</keyword>
<dbReference type="InterPro" id="IPR037069">
    <property type="entry name" value="AcylCoA_DH/ox_N_sf"/>
</dbReference>
<dbReference type="GO" id="GO:0003995">
    <property type="term" value="F:acyl-CoA dehydrogenase activity"/>
    <property type="evidence" value="ECO:0007669"/>
    <property type="project" value="TreeGrafter"/>
</dbReference>
<protein>
    <submittedName>
        <fullName evidence="10">Acyl-CoA dehydrogenase domain protein</fullName>
    </submittedName>
</protein>
<sequence>MDFSLTKEQELLRDGLTKFLSTRYELEKSRAAAKTGAGWQPDIWRGFADELGILGATLPEDAGGIGGGAVEAMVIAEALGHALVVEPFVDTVVVAGGLLQRAGGETAAAVLEKIVEGTALVALAATEATSGDNWRDVSTTAEKDGADWVLRGEKAVVTSAPLAGHLLVTARTSGGRDDEEGISLFLIDLSAVQGGLTTHAYRTIDDRRAADIAFDGVRIPGEALLGEVGRAWPSIARARDEGAAAVCAEAVGAMRRVLADTVEYCKQRHQFGTPIGSFQVLQHRMVDMHMEVEQSVAATYLAVLNLESDEAVRARAVSAAKATIGRAARFVGQNAVQLHGGMGMTEELAIGHYFKRLTALQYEFGSTDHHISRYAQLTRP</sequence>
<evidence type="ECO:0000256" key="6">
    <source>
        <dbReference type="RuleBase" id="RU362125"/>
    </source>
</evidence>
<dbReference type="Gene3D" id="1.10.540.10">
    <property type="entry name" value="Acyl-CoA dehydrogenase/oxidase, N-terminal domain"/>
    <property type="match status" value="1"/>
</dbReference>
<organism evidence="10">
    <name type="scientific">Mycobacterium sp. (strain JLS)</name>
    <dbReference type="NCBI Taxonomy" id="164757"/>
    <lineage>
        <taxon>Bacteria</taxon>
        <taxon>Bacillati</taxon>
        <taxon>Actinomycetota</taxon>
        <taxon>Actinomycetes</taxon>
        <taxon>Mycobacteriales</taxon>
        <taxon>Mycobacteriaceae</taxon>
        <taxon>Mycobacterium</taxon>
    </lineage>
</organism>
<dbReference type="InterPro" id="IPR009100">
    <property type="entry name" value="AcylCoA_DH/oxidase_NM_dom_sf"/>
</dbReference>
<evidence type="ECO:0000259" key="7">
    <source>
        <dbReference type="Pfam" id="PF00441"/>
    </source>
</evidence>
<evidence type="ECO:0000256" key="3">
    <source>
        <dbReference type="ARBA" id="ARBA00022630"/>
    </source>
</evidence>
<dbReference type="InterPro" id="IPR036250">
    <property type="entry name" value="AcylCo_DH-like_C"/>
</dbReference>
<proteinExistence type="inferred from homology"/>
<dbReference type="InterPro" id="IPR006091">
    <property type="entry name" value="Acyl-CoA_Oxase/DH_mid-dom"/>
</dbReference>
<dbReference type="Gene3D" id="1.20.140.10">
    <property type="entry name" value="Butyryl-CoA Dehydrogenase, subunit A, domain 3"/>
    <property type="match status" value="1"/>
</dbReference>
<dbReference type="EMBL" id="CP000580">
    <property type="protein sequence ID" value="ABN97513.1"/>
    <property type="molecule type" value="Genomic_DNA"/>
</dbReference>
<dbReference type="KEGG" id="mjl:Mjls_1723"/>
<evidence type="ECO:0000259" key="8">
    <source>
        <dbReference type="Pfam" id="PF02770"/>
    </source>
</evidence>
<feature type="domain" description="Acyl-CoA dehydrogenase/oxidase C-terminal" evidence="7">
    <location>
        <begin position="232"/>
        <end position="373"/>
    </location>
</feature>
<dbReference type="PANTHER" id="PTHR43884:SF20">
    <property type="entry name" value="ACYL-COA DEHYDROGENASE FADE28"/>
    <property type="match status" value="1"/>
</dbReference>
<dbReference type="InterPro" id="IPR009075">
    <property type="entry name" value="AcylCo_DH/oxidase_C"/>
</dbReference>
<name>A0A5Q5CE65_MYCSJ</name>